<evidence type="ECO:0000256" key="2">
    <source>
        <dbReference type="ARBA" id="ARBA00023125"/>
    </source>
</evidence>
<dbReference type="InterPro" id="IPR036390">
    <property type="entry name" value="WH_DNA-bd_sf"/>
</dbReference>
<dbReference type="EMBL" id="DXGD01000250">
    <property type="protein sequence ID" value="HIW99831.1"/>
    <property type="molecule type" value="Genomic_DNA"/>
</dbReference>
<dbReference type="GO" id="GO:0003677">
    <property type="term" value="F:DNA binding"/>
    <property type="evidence" value="ECO:0007669"/>
    <property type="project" value="UniProtKB-KW"/>
</dbReference>
<dbReference type="InterPro" id="IPR036388">
    <property type="entry name" value="WH-like_DNA-bd_sf"/>
</dbReference>
<evidence type="ECO:0000256" key="3">
    <source>
        <dbReference type="ARBA" id="ARBA00023163"/>
    </source>
</evidence>
<dbReference type="SMART" id="SM00895">
    <property type="entry name" value="FCD"/>
    <property type="match status" value="1"/>
</dbReference>
<dbReference type="PANTHER" id="PTHR43537">
    <property type="entry name" value="TRANSCRIPTIONAL REGULATOR, GNTR FAMILY"/>
    <property type="match status" value="1"/>
</dbReference>
<keyword evidence="2" id="KW-0238">DNA-binding</keyword>
<evidence type="ECO:0000313" key="5">
    <source>
        <dbReference type="EMBL" id="HIW99831.1"/>
    </source>
</evidence>
<dbReference type="InterPro" id="IPR008920">
    <property type="entry name" value="TF_FadR/GntR_C"/>
</dbReference>
<evidence type="ECO:0000259" key="4">
    <source>
        <dbReference type="PROSITE" id="PS50949"/>
    </source>
</evidence>
<dbReference type="InterPro" id="IPR011711">
    <property type="entry name" value="GntR_C"/>
</dbReference>
<dbReference type="PRINTS" id="PR00035">
    <property type="entry name" value="HTHGNTR"/>
</dbReference>
<name>A0A9D2A8B4_9MICC</name>
<dbReference type="SUPFAM" id="SSF46785">
    <property type="entry name" value="Winged helix' DNA-binding domain"/>
    <property type="match status" value="1"/>
</dbReference>
<keyword evidence="1" id="KW-0805">Transcription regulation</keyword>
<sequence>MHRRSTTALICDQLRSAITTGTLEAGAQLSEATMAAQFGVSRGPLREAMQRLVQEGLLRSEPHRGLFVKELDEEEVRDLYTARTAVESAAARILAREASSTAIAELRGACALMHSAAEASDLERLSDADLAFHELLVRSSRSSRLHRMHETLIAETRMCLTALEGSYRDPREQVIEHSLIVDAIEAGAEDRIGEAIEGHMHQALERLIGTGRLASEGHSASVPPD</sequence>
<dbReference type="Pfam" id="PF07729">
    <property type="entry name" value="FCD"/>
    <property type="match status" value="1"/>
</dbReference>
<reference evidence="5" key="1">
    <citation type="journal article" date="2021" name="PeerJ">
        <title>Extensive microbial diversity within the chicken gut microbiome revealed by metagenomics and culture.</title>
        <authorList>
            <person name="Gilroy R."/>
            <person name="Ravi A."/>
            <person name="Getino M."/>
            <person name="Pursley I."/>
            <person name="Horton D.L."/>
            <person name="Alikhan N.F."/>
            <person name="Baker D."/>
            <person name="Gharbi K."/>
            <person name="Hall N."/>
            <person name="Watson M."/>
            <person name="Adriaenssens E.M."/>
            <person name="Foster-Nyarko E."/>
            <person name="Jarju S."/>
            <person name="Secka A."/>
            <person name="Antonio M."/>
            <person name="Oren A."/>
            <person name="Chaudhuri R.R."/>
            <person name="La Ragione R."/>
            <person name="Hildebrand F."/>
            <person name="Pallen M.J."/>
        </authorList>
    </citation>
    <scope>NUCLEOTIDE SEQUENCE</scope>
    <source>
        <strain evidence="5">ChiHejej3B27-3195</strain>
    </source>
</reference>
<proteinExistence type="predicted"/>
<evidence type="ECO:0000256" key="1">
    <source>
        <dbReference type="ARBA" id="ARBA00023015"/>
    </source>
</evidence>
<dbReference type="GO" id="GO:0003700">
    <property type="term" value="F:DNA-binding transcription factor activity"/>
    <property type="evidence" value="ECO:0007669"/>
    <property type="project" value="InterPro"/>
</dbReference>
<protein>
    <submittedName>
        <fullName evidence="5">GntR family transcriptional regulator</fullName>
    </submittedName>
</protein>
<dbReference type="PROSITE" id="PS50949">
    <property type="entry name" value="HTH_GNTR"/>
    <property type="match status" value="1"/>
</dbReference>
<reference evidence="5" key="2">
    <citation type="submission" date="2021-04" db="EMBL/GenBank/DDBJ databases">
        <authorList>
            <person name="Gilroy R."/>
        </authorList>
    </citation>
    <scope>NUCLEOTIDE SEQUENCE</scope>
    <source>
        <strain evidence="5">ChiHejej3B27-3195</strain>
    </source>
</reference>
<keyword evidence="3" id="KW-0804">Transcription</keyword>
<feature type="domain" description="HTH gntR-type" evidence="4">
    <location>
        <begin position="4"/>
        <end position="71"/>
    </location>
</feature>
<dbReference type="AlphaFoldDB" id="A0A9D2A8B4"/>
<dbReference type="Gene3D" id="1.10.10.10">
    <property type="entry name" value="Winged helix-like DNA-binding domain superfamily/Winged helix DNA-binding domain"/>
    <property type="match status" value="1"/>
</dbReference>
<dbReference type="SMART" id="SM00345">
    <property type="entry name" value="HTH_GNTR"/>
    <property type="match status" value="1"/>
</dbReference>
<dbReference type="Proteomes" id="UP000824151">
    <property type="component" value="Unassembled WGS sequence"/>
</dbReference>
<organism evidence="5 6">
    <name type="scientific">Candidatus Nesterenkonia stercoripullorum</name>
    <dbReference type="NCBI Taxonomy" id="2838701"/>
    <lineage>
        <taxon>Bacteria</taxon>
        <taxon>Bacillati</taxon>
        <taxon>Actinomycetota</taxon>
        <taxon>Actinomycetes</taxon>
        <taxon>Micrococcales</taxon>
        <taxon>Micrococcaceae</taxon>
        <taxon>Nesterenkonia</taxon>
    </lineage>
</organism>
<accession>A0A9D2A8B4</accession>
<dbReference type="CDD" id="cd07377">
    <property type="entry name" value="WHTH_GntR"/>
    <property type="match status" value="1"/>
</dbReference>
<evidence type="ECO:0000313" key="6">
    <source>
        <dbReference type="Proteomes" id="UP000824151"/>
    </source>
</evidence>
<dbReference type="Pfam" id="PF00392">
    <property type="entry name" value="GntR"/>
    <property type="match status" value="1"/>
</dbReference>
<dbReference type="SUPFAM" id="SSF48008">
    <property type="entry name" value="GntR ligand-binding domain-like"/>
    <property type="match status" value="1"/>
</dbReference>
<dbReference type="PANTHER" id="PTHR43537:SF45">
    <property type="entry name" value="GNTR FAMILY REGULATORY PROTEIN"/>
    <property type="match status" value="1"/>
</dbReference>
<comment type="caution">
    <text evidence="5">The sequence shown here is derived from an EMBL/GenBank/DDBJ whole genome shotgun (WGS) entry which is preliminary data.</text>
</comment>
<dbReference type="InterPro" id="IPR000524">
    <property type="entry name" value="Tscrpt_reg_HTH_GntR"/>
</dbReference>
<dbReference type="Gene3D" id="1.20.120.530">
    <property type="entry name" value="GntR ligand-binding domain-like"/>
    <property type="match status" value="1"/>
</dbReference>
<gene>
    <name evidence="5" type="ORF">H9871_06775</name>
</gene>